<evidence type="ECO:0008006" key="3">
    <source>
        <dbReference type="Google" id="ProtNLM"/>
    </source>
</evidence>
<accession>A0A3P1BIF8</accession>
<dbReference type="PROSITE" id="PS51257">
    <property type="entry name" value="PROKAR_LIPOPROTEIN"/>
    <property type="match status" value="1"/>
</dbReference>
<dbReference type="AlphaFoldDB" id="A0A3P1BIF8"/>
<evidence type="ECO:0000313" key="2">
    <source>
        <dbReference type="Proteomes" id="UP000271925"/>
    </source>
</evidence>
<keyword evidence="2" id="KW-1185">Reference proteome</keyword>
<proteinExistence type="predicted"/>
<dbReference type="InterPro" id="IPR038636">
    <property type="entry name" value="Wzi_sf"/>
</dbReference>
<evidence type="ECO:0000313" key="1">
    <source>
        <dbReference type="EMBL" id="RRB00890.1"/>
    </source>
</evidence>
<comment type="caution">
    <text evidence="1">The sequence shown here is derived from an EMBL/GenBank/DDBJ whole genome shotgun (WGS) entry which is preliminary data.</text>
</comment>
<dbReference type="Pfam" id="PF14052">
    <property type="entry name" value="Caps_assemb_Wzi"/>
    <property type="match status" value="1"/>
</dbReference>
<dbReference type="RefSeq" id="WP_124877355.1">
    <property type="nucleotide sequence ID" value="NZ_RQJO01000010.1"/>
</dbReference>
<organism evidence="1 2">
    <name type="scientific">Larkinella rosea</name>
    <dbReference type="NCBI Taxonomy" id="2025312"/>
    <lineage>
        <taxon>Bacteria</taxon>
        <taxon>Pseudomonadati</taxon>
        <taxon>Bacteroidota</taxon>
        <taxon>Cytophagia</taxon>
        <taxon>Cytophagales</taxon>
        <taxon>Spirosomataceae</taxon>
        <taxon>Larkinella</taxon>
    </lineage>
</organism>
<reference evidence="1 2" key="1">
    <citation type="submission" date="2018-11" db="EMBL/GenBank/DDBJ databases">
        <authorList>
            <person name="Zhou Z."/>
            <person name="Wang G."/>
        </authorList>
    </citation>
    <scope>NUCLEOTIDE SEQUENCE [LARGE SCALE GENOMIC DNA]</scope>
    <source>
        <strain evidence="1 2">KCTC52004</strain>
    </source>
</reference>
<dbReference type="InterPro" id="IPR026950">
    <property type="entry name" value="Caps_assemb_Wzi"/>
</dbReference>
<sequence length="534" mass="59346">MTDRISTSQISFLLIIIGLAAGCFPANAQSQELDSSARATVAELVVPDLEKREVRIFAESVLSASTSDRTPFWLRTNQYGIIPVASPFGSLRGGISANYLRDKTKPADLVKNRRKLAGWGYGLEVVGNGGRKSAVLIPEAYLKGRIRGLELQVGRRREVIGLADSTIGTGPYIWSGNAMPIPKIQISMADYTPIGFTKGVLAFRGLFAHGWFGNQGAVTHSYLHQKALYGRLGKPGWPIKFYAGMSHQVQWAGRSDLISNENQIKNGRFPTGLGNYVNAIFGTSLAALGDNIDTTIYSKGDRGNRVGNHLGTVDIGFEITRKDFSLFFYRQSIYDDGSLYYLSNIADGLNGIRYLNQRPATRRFHIERIVTEFLYTLSQGGAIFGDRDQDRGADNYFNHSQYRDGWSYLGRTIGTPFITPTNDTRPELPRSQTFERYFFTNNNRVKVFHLAVSGSWHETYTFLLKCSMSQNLGTYGFPFPNSVRQFSSVLTLGFPAFGHGFRAMASVATDQGNLLPASTGFQISLRKTWDVARR</sequence>
<name>A0A3P1BIF8_9BACT</name>
<dbReference type="Proteomes" id="UP000271925">
    <property type="component" value="Unassembled WGS sequence"/>
</dbReference>
<dbReference type="EMBL" id="RQJO01000010">
    <property type="protein sequence ID" value="RRB00890.1"/>
    <property type="molecule type" value="Genomic_DNA"/>
</dbReference>
<protein>
    <recommendedName>
        <fullName evidence="3">Capsule assembly Wzi family protein</fullName>
    </recommendedName>
</protein>
<dbReference type="Gene3D" id="2.40.160.130">
    <property type="entry name" value="Capsule assembly protein Wzi"/>
    <property type="match status" value="1"/>
</dbReference>
<dbReference type="OrthoDB" id="596512at2"/>
<gene>
    <name evidence="1" type="ORF">EHT25_22135</name>
</gene>